<reference evidence="2 3" key="1">
    <citation type="submission" date="2019-08" db="EMBL/GenBank/DDBJ databases">
        <title>Whole genome of Aphis craccivora.</title>
        <authorList>
            <person name="Voronova N.V."/>
            <person name="Shulinski R.S."/>
            <person name="Bandarenka Y.V."/>
            <person name="Zhorov D.G."/>
            <person name="Warner D."/>
        </authorList>
    </citation>
    <scope>NUCLEOTIDE SEQUENCE [LARGE SCALE GENOMIC DNA]</scope>
    <source>
        <strain evidence="2">180601</strain>
        <tissue evidence="2">Whole Body</tissue>
    </source>
</reference>
<keyword evidence="1" id="KW-1133">Transmembrane helix</keyword>
<name>A0A6G0Z4U2_APHCR</name>
<dbReference type="AlphaFoldDB" id="A0A6G0Z4U2"/>
<accession>A0A6G0Z4U2</accession>
<feature type="transmembrane region" description="Helical" evidence="1">
    <location>
        <begin position="29"/>
        <end position="49"/>
    </location>
</feature>
<dbReference type="EMBL" id="VUJU01001337">
    <property type="protein sequence ID" value="KAF0765733.1"/>
    <property type="molecule type" value="Genomic_DNA"/>
</dbReference>
<comment type="caution">
    <text evidence="2">The sequence shown here is derived from an EMBL/GenBank/DDBJ whole genome shotgun (WGS) entry which is preliminary data.</text>
</comment>
<protein>
    <submittedName>
        <fullName evidence="2">Uncharacterized protein</fullName>
    </submittedName>
</protein>
<sequence>MRTEKLLNPEKYGPGLKGIFRQAMHEMPLITICSPFCILGLGLIAYHTYRYEKNDGNNKKYKLKYTLYRPDDPRVPHIKN</sequence>
<keyword evidence="3" id="KW-1185">Reference proteome</keyword>
<gene>
    <name evidence="2" type="ORF">FWK35_00004784</name>
</gene>
<evidence type="ECO:0000313" key="2">
    <source>
        <dbReference type="EMBL" id="KAF0765733.1"/>
    </source>
</evidence>
<dbReference type="OrthoDB" id="6600151at2759"/>
<proteinExistence type="predicted"/>
<dbReference type="Proteomes" id="UP000478052">
    <property type="component" value="Unassembled WGS sequence"/>
</dbReference>
<keyword evidence="1" id="KW-0472">Membrane</keyword>
<evidence type="ECO:0000313" key="3">
    <source>
        <dbReference type="Proteomes" id="UP000478052"/>
    </source>
</evidence>
<evidence type="ECO:0000256" key="1">
    <source>
        <dbReference type="SAM" id="Phobius"/>
    </source>
</evidence>
<keyword evidence="1" id="KW-0812">Transmembrane</keyword>
<organism evidence="2 3">
    <name type="scientific">Aphis craccivora</name>
    <name type="common">Cowpea aphid</name>
    <dbReference type="NCBI Taxonomy" id="307492"/>
    <lineage>
        <taxon>Eukaryota</taxon>
        <taxon>Metazoa</taxon>
        <taxon>Ecdysozoa</taxon>
        <taxon>Arthropoda</taxon>
        <taxon>Hexapoda</taxon>
        <taxon>Insecta</taxon>
        <taxon>Pterygota</taxon>
        <taxon>Neoptera</taxon>
        <taxon>Paraneoptera</taxon>
        <taxon>Hemiptera</taxon>
        <taxon>Sternorrhyncha</taxon>
        <taxon>Aphidomorpha</taxon>
        <taxon>Aphidoidea</taxon>
        <taxon>Aphididae</taxon>
        <taxon>Aphidini</taxon>
        <taxon>Aphis</taxon>
        <taxon>Aphis</taxon>
    </lineage>
</organism>